<dbReference type="InterPro" id="IPR032675">
    <property type="entry name" value="LRR_dom_sf"/>
</dbReference>
<keyword evidence="6" id="KW-0175">Coiled coil</keyword>
<feature type="compositionally biased region" description="Acidic residues" evidence="11">
    <location>
        <begin position="310"/>
        <end position="321"/>
    </location>
</feature>
<keyword evidence="3" id="KW-0433">Leucine-rich repeat</keyword>
<dbReference type="PANTHER" id="PTHR46652">
    <property type="entry name" value="LEUCINE-RICH REPEAT AND IQ DOMAIN-CONTAINING PROTEIN 1-RELATED"/>
    <property type="match status" value="1"/>
</dbReference>
<dbReference type="RefSeq" id="XP_030623612.1">
    <property type="nucleotide sequence ID" value="XM_030767752.1"/>
</dbReference>
<evidence type="ECO:0000256" key="7">
    <source>
        <dbReference type="ARBA" id="ARBA00023069"/>
    </source>
</evidence>
<dbReference type="CTD" id="10233"/>
<dbReference type="SMART" id="SM00369">
    <property type="entry name" value="LRR_TYP"/>
    <property type="match status" value="3"/>
</dbReference>
<evidence type="ECO:0000256" key="5">
    <source>
        <dbReference type="ARBA" id="ARBA00022846"/>
    </source>
</evidence>
<dbReference type="FunFam" id="3.80.10.10:FF:001051">
    <property type="entry name" value="Leucine-rich repeat-containing 23"/>
    <property type="match status" value="1"/>
</dbReference>
<evidence type="ECO:0000256" key="2">
    <source>
        <dbReference type="ARBA" id="ARBA00022490"/>
    </source>
</evidence>
<evidence type="ECO:0000256" key="6">
    <source>
        <dbReference type="ARBA" id="ARBA00023054"/>
    </source>
</evidence>
<reference evidence="13" key="1">
    <citation type="submission" date="2025-08" db="UniProtKB">
        <authorList>
            <consortium name="RefSeq"/>
        </authorList>
    </citation>
    <scope>IDENTIFICATION</scope>
</reference>
<dbReference type="OrthoDB" id="271226at2759"/>
<dbReference type="AlphaFoldDB" id="A0A6J2UWB0"/>
<evidence type="ECO:0000256" key="10">
    <source>
        <dbReference type="ARBA" id="ARBA00071477"/>
    </source>
</evidence>
<comment type="subcellular location">
    <subcellularLocation>
        <location evidence="1">Cytoplasm</location>
        <location evidence="1">Cytoskeleton</location>
        <location evidence="1">Flagellum axoneme</location>
    </subcellularLocation>
</comment>
<feature type="region of interest" description="Disordered" evidence="11">
    <location>
        <begin position="1"/>
        <end position="26"/>
    </location>
</feature>
<keyword evidence="4" id="KW-0677">Repeat</keyword>
<feature type="compositionally biased region" description="Basic and acidic residues" evidence="11">
    <location>
        <begin position="292"/>
        <end position="309"/>
    </location>
</feature>
<dbReference type="PANTHER" id="PTHR46652:SF8">
    <property type="entry name" value="LEUCINE RICH REPEAT CONTAINING 23"/>
    <property type="match status" value="1"/>
</dbReference>
<evidence type="ECO:0000256" key="9">
    <source>
        <dbReference type="ARBA" id="ARBA00023273"/>
    </source>
</evidence>
<dbReference type="SUPFAM" id="SSF52058">
    <property type="entry name" value="L domain-like"/>
    <property type="match status" value="1"/>
</dbReference>
<dbReference type="InParanoid" id="A0A6J2UWB0"/>
<keyword evidence="9" id="KW-0966">Cell projection</keyword>
<keyword evidence="7" id="KW-0969">Cilium</keyword>
<dbReference type="InterPro" id="IPR001611">
    <property type="entry name" value="Leu-rich_rpt"/>
</dbReference>
<accession>A0A6J2UWB0</accession>
<evidence type="ECO:0000256" key="11">
    <source>
        <dbReference type="SAM" id="MobiDB-lite"/>
    </source>
</evidence>
<evidence type="ECO:0000313" key="12">
    <source>
        <dbReference type="Proteomes" id="UP000504632"/>
    </source>
</evidence>
<organism evidence="12 13">
    <name type="scientific">Chanos chanos</name>
    <name type="common">Milkfish</name>
    <name type="synonym">Mugil chanos</name>
    <dbReference type="NCBI Taxonomy" id="29144"/>
    <lineage>
        <taxon>Eukaryota</taxon>
        <taxon>Metazoa</taxon>
        <taxon>Chordata</taxon>
        <taxon>Craniata</taxon>
        <taxon>Vertebrata</taxon>
        <taxon>Euteleostomi</taxon>
        <taxon>Actinopterygii</taxon>
        <taxon>Neopterygii</taxon>
        <taxon>Teleostei</taxon>
        <taxon>Ostariophysi</taxon>
        <taxon>Gonorynchiformes</taxon>
        <taxon>Chanidae</taxon>
        <taxon>Chanos</taxon>
    </lineage>
</organism>
<evidence type="ECO:0000256" key="1">
    <source>
        <dbReference type="ARBA" id="ARBA00004611"/>
    </source>
</evidence>
<feature type="compositionally biased region" description="Acidic residues" evidence="11">
    <location>
        <begin position="1"/>
        <end position="22"/>
    </location>
</feature>
<dbReference type="PROSITE" id="PS51450">
    <property type="entry name" value="LRR"/>
    <property type="match status" value="4"/>
</dbReference>
<keyword evidence="8" id="KW-0206">Cytoskeleton</keyword>
<feature type="region of interest" description="Disordered" evidence="11">
    <location>
        <begin position="292"/>
        <end position="321"/>
    </location>
</feature>
<name>A0A6J2UWB0_CHACN</name>
<dbReference type="Gene3D" id="3.80.10.10">
    <property type="entry name" value="Ribonuclease Inhibitor"/>
    <property type="match status" value="2"/>
</dbReference>
<dbReference type="InterPro" id="IPR050836">
    <property type="entry name" value="SDS22/Internalin_LRR"/>
</dbReference>
<evidence type="ECO:0000256" key="3">
    <source>
        <dbReference type="ARBA" id="ARBA00022614"/>
    </source>
</evidence>
<dbReference type="InterPro" id="IPR003591">
    <property type="entry name" value="Leu-rich_rpt_typical-subtyp"/>
</dbReference>
<evidence type="ECO:0000256" key="4">
    <source>
        <dbReference type="ARBA" id="ARBA00022737"/>
    </source>
</evidence>
<dbReference type="GeneID" id="115806892"/>
<sequence length="321" mass="36694">MSEFENDVIDGESEREEGTYEQENERIEPRPLTQEMIAQGLSQLSRTANGLSHAFVKLDLKERQLTDIGLISSFVHLRYLDISFNHLSDLSPLSTLTHLLWIKGDGNQVQSFKDQPLGQMPYLQWLSLAINHLNNTEGLCGPALERLNLTGNGIQRVSGLDYHKLSNLVVLELRGNRLETTDGIYLPNLQRLYMAQNNIKHLEGLEKLERLTTLHLRDNKLKTLDGLSSNMKSLQYLNVRGNSVFSQRDLRGLMAVAQTLRALVLAENPLAETENYRLSVLTHLPLLERLDKNPVSSEERTKAKERSMEFEDEDQQQQEDY</sequence>
<protein>
    <recommendedName>
        <fullName evidence="10">Leucine-rich repeat-containing protein 23</fullName>
    </recommendedName>
</protein>
<evidence type="ECO:0000256" key="8">
    <source>
        <dbReference type="ARBA" id="ARBA00023212"/>
    </source>
</evidence>
<dbReference type="Pfam" id="PF14580">
    <property type="entry name" value="LRR_9"/>
    <property type="match status" value="1"/>
</dbReference>
<proteinExistence type="predicted"/>
<keyword evidence="2" id="KW-0963">Cytoplasm</keyword>
<gene>
    <name evidence="13" type="primary">lrrc23</name>
</gene>
<evidence type="ECO:0000313" key="13">
    <source>
        <dbReference type="RefSeq" id="XP_030623612.1"/>
    </source>
</evidence>
<dbReference type="Proteomes" id="UP000504632">
    <property type="component" value="Chromosome 3"/>
</dbReference>
<dbReference type="SMART" id="SM00365">
    <property type="entry name" value="LRR_SD22"/>
    <property type="match status" value="4"/>
</dbReference>
<keyword evidence="5" id="KW-0282">Flagellum</keyword>
<dbReference type="Pfam" id="PF13516">
    <property type="entry name" value="LRR_6"/>
    <property type="match status" value="1"/>
</dbReference>
<keyword evidence="12" id="KW-1185">Reference proteome</keyword>